<name>A0A3S2Y6J3_9SPHN</name>
<dbReference type="GO" id="GO:0008477">
    <property type="term" value="F:purine nucleosidase activity"/>
    <property type="evidence" value="ECO:0007669"/>
    <property type="project" value="TreeGrafter"/>
</dbReference>
<dbReference type="PANTHER" id="PTHR12304:SF25">
    <property type="entry name" value="INOSINE_URIDINE-PREFERRING NUCLEOSIDE HYDROLASE DOMAIN-CONTAINING PROTEIN"/>
    <property type="match status" value="1"/>
</dbReference>
<evidence type="ECO:0000256" key="3">
    <source>
        <dbReference type="SAM" id="SignalP"/>
    </source>
</evidence>
<comment type="caution">
    <text evidence="5">The sequence shown here is derived from an EMBL/GenBank/DDBJ whole genome shotgun (WGS) entry which is preliminary data.</text>
</comment>
<organism evidence="5 6">
    <name type="scientific">Novosphingobium umbonatum</name>
    <dbReference type="NCBI Taxonomy" id="1908524"/>
    <lineage>
        <taxon>Bacteria</taxon>
        <taxon>Pseudomonadati</taxon>
        <taxon>Pseudomonadota</taxon>
        <taxon>Alphaproteobacteria</taxon>
        <taxon>Sphingomonadales</taxon>
        <taxon>Sphingomonadaceae</taxon>
        <taxon>Novosphingobium</taxon>
    </lineage>
</organism>
<dbReference type="EMBL" id="SACO01000016">
    <property type="protein sequence ID" value="RVU03351.1"/>
    <property type="molecule type" value="Genomic_DNA"/>
</dbReference>
<evidence type="ECO:0000256" key="2">
    <source>
        <dbReference type="ARBA" id="ARBA00023295"/>
    </source>
</evidence>
<dbReference type="InterPro" id="IPR023186">
    <property type="entry name" value="IUNH"/>
</dbReference>
<feature type="chain" id="PRO_5018550094" evidence="3">
    <location>
        <begin position="22"/>
        <end position="365"/>
    </location>
</feature>
<dbReference type="RefSeq" id="WP_127711414.1">
    <property type="nucleotide sequence ID" value="NZ_SACO01000016.1"/>
</dbReference>
<evidence type="ECO:0000313" key="5">
    <source>
        <dbReference type="EMBL" id="RVU03351.1"/>
    </source>
</evidence>
<dbReference type="AlphaFoldDB" id="A0A3S2Y6J3"/>
<evidence type="ECO:0000313" key="6">
    <source>
        <dbReference type="Proteomes" id="UP000282837"/>
    </source>
</evidence>
<evidence type="ECO:0000256" key="1">
    <source>
        <dbReference type="ARBA" id="ARBA00022801"/>
    </source>
</evidence>
<proteinExistence type="predicted"/>
<sequence length="365" mass="39750">MKIRLALLGAAILSMAVPAMAAPKPASHLAVKDNRALVWFDNDFLGPGQSNLQALIPLIRDPEVNLLGIGVVTGDQWLEEETQHALRFLEIAGRSDVPVAKGAQMPLIRSLPEMKAWEARFGPIPWKGAWNAVKPGRNYHPDQPDLVPPMVEGAPSTKPVAQDAVHRLIDQVRAHPGEVTIICAGPLTNIALALRIAPDLATKAKAIVMQGGGYDMQAARVLDNADYATDFNFIFDPEAAHIVLTAPWPRITVVGNVTTSARMTKELVERIGASGTPTARYVAQYARIDQPLWDEMAVAVALDPSLVTKKFNARMDVDLMAGAGYGTAQMWKDELAPHRGEQMVEVVETIDVPRFLARFTAQARQ</sequence>
<dbReference type="GO" id="GO:0006152">
    <property type="term" value="P:purine nucleoside catabolic process"/>
    <property type="evidence" value="ECO:0007669"/>
    <property type="project" value="TreeGrafter"/>
</dbReference>
<dbReference type="Proteomes" id="UP000282837">
    <property type="component" value="Unassembled WGS sequence"/>
</dbReference>
<dbReference type="InterPro" id="IPR001910">
    <property type="entry name" value="Inosine/uridine_hydrolase_dom"/>
</dbReference>
<dbReference type="SUPFAM" id="SSF53590">
    <property type="entry name" value="Nucleoside hydrolase"/>
    <property type="match status" value="1"/>
</dbReference>
<dbReference type="InterPro" id="IPR036452">
    <property type="entry name" value="Ribo_hydro-like"/>
</dbReference>
<keyword evidence="6" id="KW-1185">Reference proteome</keyword>
<reference evidence="5 6" key="1">
    <citation type="submission" date="2019-01" db="EMBL/GenBank/DDBJ databases">
        <authorList>
            <person name="Chen W.-M."/>
        </authorList>
    </citation>
    <scope>NUCLEOTIDE SEQUENCE [LARGE SCALE GENOMIC DNA]</scope>
    <source>
        <strain evidence="5 6">FSY-9</strain>
    </source>
</reference>
<evidence type="ECO:0000259" key="4">
    <source>
        <dbReference type="Pfam" id="PF01156"/>
    </source>
</evidence>
<keyword evidence="1 5" id="KW-0378">Hydrolase</keyword>
<dbReference type="PANTHER" id="PTHR12304">
    <property type="entry name" value="INOSINE-URIDINE PREFERRING NUCLEOSIDE HYDROLASE"/>
    <property type="match status" value="1"/>
</dbReference>
<protein>
    <submittedName>
        <fullName evidence="5">Nucleoside hydrolase</fullName>
    </submittedName>
</protein>
<accession>A0A3S2Y6J3</accession>
<dbReference type="OrthoDB" id="9797882at2"/>
<dbReference type="Pfam" id="PF01156">
    <property type="entry name" value="IU_nuc_hydro"/>
    <property type="match status" value="1"/>
</dbReference>
<keyword evidence="2" id="KW-0326">Glycosidase</keyword>
<dbReference type="Gene3D" id="3.90.245.10">
    <property type="entry name" value="Ribonucleoside hydrolase-like"/>
    <property type="match status" value="1"/>
</dbReference>
<dbReference type="GO" id="GO:0005829">
    <property type="term" value="C:cytosol"/>
    <property type="evidence" value="ECO:0007669"/>
    <property type="project" value="TreeGrafter"/>
</dbReference>
<feature type="signal peptide" evidence="3">
    <location>
        <begin position="1"/>
        <end position="21"/>
    </location>
</feature>
<gene>
    <name evidence="5" type="ORF">EOE18_16150</name>
</gene>
<keyword evidence="3" id="KW-0732">Signal</keyword>
<feature type="domain" description="Inosine/uridine-preferring nucleoside hydrolase" evidence="4">
    <location>
        <begin position="38"/>
        <end position="356"/>
    </location>
</feature>